<sequence length="838" mass="95567">MGRSQVYVRPIHSGLYQQKIKRERPLLSPLDSISLQRSRVLRLKGYPNLYYGQIKSVTIEGDSVATVQNEVYKTLILTGTYLATAEWKQPNRIPALQSEYTQGRSLNEAATWQGPETNELFSYGPSLNTLEFDGSNYPYDVNGRLVRAGSGNGHKAAAYDNSLLRNSFGYSQQLSIKGEVYSGYKIWEFGVAMGHTREQTIIRNNNNYASSLDLFLQRKLHSFSFSGTYSYAQNHQDNTNWNGYLNQVYQQSLLTPASFSNAQGTHYGSIQRSYSNQANNPGYLLEDNNNHSQWMQQTGSFTATFQQNQLKFTFTPSLLNTHQQDKALYKTGSAFWPDGMLTNRNKQVLNYTQQTSAQIPIPIGYNNYHLSQQILFKHLYTHQHTTIQYLPDNITYQYKRPVNELVLNIITELNIQALKMRLITGNNSYSSSTAGKSTFWLPSLSYSIGHDPSRSFYWNVYASYTRFNSELPLSQSVSHYNLLQYNSKDALTYRPVLEINSFRNVGPIEHTEWNTILTAGSNSFLFTATYYIRNIRKDVYPVFNNGSFQLQNMADVRKKGYEITLNYNRYNRYQEKSLHFRANVSFNKYNNVVTRVQENYNFSPLGGFSNIHTALVAGQPFGVITGNDYQRDAANRVVIGNDGFPLSSPGLKVLGNPNPDFVMKSNCSLTWKSLTLLTEWVWKKGGVMWNGTQAVLDYYGRSATTATLRNTTGYVFNGVLQDGSKNAIPVAFNHPSQPIENNRWVRYGQSGVASDYIQKADYLRINRITLSCNPKLLKHKNNKTPLILSLYVHNILIWSPYQGADPLQTLFEQTNTTGLDYFNIPSYRTYGCSLTYQL</sequence>
<accession>A0A1N7QR07</accession>
<keyword evidence="2" id="KW-1185">Reference proteome</keyword>
<evidence type="ECO:0008006" key="3">
    <source>
        <dbReference type="Google" id="ProtNLM"/>
    </source>
</evidence>
<organism evidence="1 2">
    <name type="scientific">Filimonas lacunae</name>
    <dbReference type="NCBI Taxonomy" id="477680"/>
    <lineage>
        <taxon>Bacteria</taxon>
        <taxon>Pseudomonadati</taxon>
        <taxon>Bacteroidota</taxon>
        <taxon>Chitinophagia</taxon>
        <taxon>Chitinophagales</taxon>
        <taxon>Chitinophagaceae</taxon>
        <taxon>Filimonas</taxon>
    </lineage>
</organism>
<name>A0A1N7QR07_9BACT</name>
<protein>
    <recommendedName>
        <fullName evidence="3">TonB-linked outer membrane protein, SusC/RagA family</fullName>
    </recommendedName>
</protein>
<gene>
    <name evidence="1" type="ORF">SAMN05421788_106292</name>
</gene>
<reference evidence="2" key="1">
    <citation type="submission" date="2017-01" db="EMBL/GenBank/DDBJ databases">
        <authorList>
            <person name="Varghese N."/>
            <person name="Submissions S."/>
        </authorList>
    </citation>
    <scope>NUCLEOTIDE SEQUENCE [LARGE SCALE GENOMIC DNA]</scope>
    <source>
        <strain evidence="2">DSM 21054</strain>
    </source>
</reference>
<dbReference type="Proteomes" id="UP000186917">
    <property type="component" value="Unassembled WGS sequence"/>
</dbReference>
<dbReference type="STRING" id="477680.SAMN05421788_106292"/>
<dbReference type="EMBL" id="FTOR01000006">
    <property type="protein sequence ID" value="SIT25350.1"/>
    <property type="molecule type" value="Genomic_DNA"/>
</dbReference>
<dbReference type="AlphaFoldDB" id="A0A1N7QR07"/>
<dbReference type="SUPFAM" id="SSF56935">
    <property type="entry name" value="Porins"/>
    <property type="match status" value="1"/>
</dbReference>
<proteinExistence type="predicted"/>
<evidence type="ECO:0000313" key="2">
    <source>
        <dbReference type="Proteomes" id="UP000186917"/>
    </source>
</evidence>
<evidence type="ECO:0000313" key="1">
    <source>
        <dbReference type="EMBL" id="SIT25350.1"/>
    </source>
</evidence>